<sequence>MKKQQNKAYERIARRYDDVLIGRKWWSRLYMRCLWRVDDNAIAREVLQMIPPDFTGHLLDVPVGTMVFTAEKYWCIPQAAVTGVDYSQAMLNTAQDRIKAMKLHNTTLRQGDVLHLPYSDNSFDGVLSMNGLHCFPNKKKALAEIFRVLKPGGFFCGSFYIQGERKPADWIVRNILNRKGLFVPPHLSKQEAIDLLQLFYGNQVTAHNYRSILVFNCMKGFTNNK</sequence>
<comment type="caution">
    <text evidence="2">The sequence shown here is derived from an EMBL/GenBank/DDBJ whole genome shotgun (WGS) entry which is preliminary data.</text>
</comment>
<dbReference type="InterPro" id="IPR013216">
    <property type="entry name" value="Methyltransf_11"/>
</dbReference>
<protein>
    <submittedName>
        <fullName evidence="2">Methyltransferase domain-containing protein</fullName>
    </submittedName>
</protein>
<reference evidence="2 3" key="1">
    <citation type="submission" date="2019-03" db="EMBL/GenBank/DDBJ databases">
        <title>Porphyromonas levii Isolated from the Uterus of Dairy Cows.</title>
        <authorList>
            <person name="Francis A.M."/>
        </authorList>
    </citation>
    <scope>NUCLEOTIDE SEQUENCE [LARGE SCALE GENOMIC DNA]</scope>
    <source>
        <strain evidence="2 3">AF5678</strain>
    </source>
</reference>
<evidence type="ECO:0000313" key="2">
    <source>
        <dbReference type="EMBL" id="TFH97348.1"/>
    </source>
</evidence>
<dbReference type="RefSeq" id="WP_018358192.1">
    <property type="nucleotide sequence ID" value="NZ_CP197400.1"/>
</dbReference>
<dbReference type="STRING" id="1122973.GCA_000379925_00939"/>
<dbReference type="SUPFAM" id="SSF53335">
    <property type="entry name" value="S-adenosyl-L-methionine-dependent methyltransferases"/>
    <property type="match status" value="1"/>
</dbReference>
<evidence type="ECO:0000313" key="3">
    <source>
        <dbReference type="Proteomes" id="UP000297225"/>
    </source>
</evidence>
<accession>A0A4Y8WRS7</accession>
<dbReference type="InterPro" id="IPR029063">
    <property type="entry name" value="SAM-dependent_MTases_sf"/>
</dbReference>
<keyword evidence="2" id="KW-0808">Transferase</keyword>
<dbReference type="EMBL" id="SPNC01000003">
    <property type="protein sequence ID" value="TFH97348.1"/>
    <property type="molecule type" value="Genomic_DNA"/>
</dbReference>
<dbReference type="PANTHER" id="PTHR43591">
    <property type="entry name" value="METHYLTRANSFERASE"/>
    <property type="match status" value="1"/>
</dbReference>
<dbReference type="GO" id="GO:0008757">
    <property type="term" value="F:S-adenosylmethionine-dependent methyltransferase activity"/>
    <property type="evidence" value="ECO:0007669"/>
    <property type="project" value="InterPro"/>
</dbReference>
<feature type="domain" description="Methyltransferase type 11" evidence="1">
    <location>
        <begin position="75"/>
        <end position="156"/>
    </location>
</feature>
<proteinExistence type="predicted"/>
<dbReference type="OrthoDB" id="9770553at2"/>
<dbReference type="Gene3D" id="3.40.50.150">
    <property type="entry name" value="Vaccinia Virus protein VP39"/>
    <property type="match status" value="1"/>
</dbReference>
<organism evidence="2 3">
    <name type="scientific">Porphyromonas levii</name>
    <dbReference type="NCBI Taxonomy" id="28114"/>
    <lineage>
        <taxon>Bacteria</taxon>
        <taxon>Pseudomonadati</taxon>
        <taxon>Bacteroidota</taxon>
        <taxon>Bacteroidia</taxon>
        <taxon>Bacteroidales</taxon>
        <taxon>Porphyromonadaceae</taxon>
        <taxon>Porphyromonas</taxon>
    </lineage>
</organism>
<dbReference type="AlphaFoldDB" id="A0A4Y8WRS7"/>
<dbReference type="Proteomes" id="UP000297225">
    <property type="component" value="Unassembled WGS sequence"/>
</dbReference>
<dbReference type="GeneID" id="66797719"/>
<keyword evidence="2" id="KW-0489">Methyltransferase</keyword>
<dbReference type="CDD" id="cd02440">
    <property type="entry name" value="AdoMet_MTases"/>
    <property type="match status" value="1"/>
</dbReference>
<dbReference type="PANTHER" id="PTHR43591:SF24">
    <property type="entry name" value="2-METHOXY-6-POLYPRENYL-1,4-BENZOQUINOL METHYLASE, MITOCHONDRIAL"/>
    <property type="match status" value="1"/>
</dbReference>
<gene>
    <name evidence="2" type="ORF">E4P47_00435</name>
</gene>
<evidence type="ECO:0000259" key="1">
    <source>
        <dbReference type="Pfam" id="PF08241"/>
    </source>
</evidence>
<dbReference type="Pfam" id="PF08241">
    <property type="entry name" value="Methyltransf_11"/>
    <property type="match status" value="1"/>
</dbReference>
<dbReference type="GO" id="GO:0032259">
    <property type="term" value="P:methylation"/>
    <property type="evidence" value="ECO:0007669"/>
    <property type="project" value="UniProtKB-KW"/>
</dbReference>
<keyword evidence="3" id="KW-1185">Reference proteome</keyword>
<name>A0A4Y8WRS7_9PORP</name>